<evidence type="ECO:0000256" key="11">
    <source>
        <dbReference type="SAM" id="MobiDB-lite"/>
    </source>
</evidence>
<dbReference type="PANTHER" id="PTHR11361:SF34">
    <property type="entry name" value="DNA MISMATCH REPAIR PROTEIN MSH1, MITOCHONDRIAL"/>
    <property type="match status" value="1"/>
</dbReference>
<evidence type="ECO:0000256" key="5">
    <source>
        <dbReference type="ARBA" id="ARBA00022840"/>
    </source>
</evidence>
<feature type="binding site" evidence="9">
    <location>
        <begin position="617"/>
        <end position="624"/>
    </location>
    <ligand>
        <name>ATP</name>
        <dbReference type="ChEBI" id="CHEBI:30616"/>
    </ligand>
</feature>
<dbReference type="Gene3D" id="1.10.1420.10">
    <property type="match status" value="2"/>
</dbReference>
<dbReference type="GO" id="GO:0005524">
    <property type="term" value="F:ATP binding"/>
    <property type="evidence" value="ECO:0007669"/>
    <property type="project" value="UniProtKB-UniRule"/>
</dbReference>
<dbReference type="SUPFAM" id="SSF55271">
    <property type="entry name" value="DNA repair protein MutS, domain I"/>
    <property type="match status" value="1"/>
</dbReference>
<dbReference type="Pfam" id="PF01624">
    <property type="entry name" value="MutS_I"/>
    <property type="match status" value="1"/>
</dbReference>
<feature type="compositionally biased region" description="Basic and acidic residues" evidence="11">
    <location>
        <begin position="797"/>
        <end position="809"/>
    </location>
</feature>
<keyword evidence="6 9" id="KW-0238">DNA-binding</keyword>
<dbReference type="Pfam" id="PF05192">
    <property type="entry name" value="MutS_III"/>
    <property type="match status" value="1"/>
</dbReference>
<organism evidence="13 14">
    <name type="scientific">Tectimicrobiota bacterium</name>
    <dbReference type="NCBI Taxonomy" id="2528274"/>
    <lineage>
        <taxon>Bacteria</taxon>
        <taxon>Pseudomonadati</taxon>
        <taxon>Nitrospinota/Tectimicrobiota group</taxon>
        <taxon>Candidatus Tectimicrobiota</taxon>
    </lineage>
</organism>
<protein>
    <recommendedName>
        <fullName evidence="2 9">DNA mismatch repair protein MutS</fullName>
    </recommendedName>
</protein>
<dbReference type="FunFam" id="3.40.50.300:FF:000870">
    <property type="entry name" value="MutS protein homolog 4"/>
    <property type="match status" value="1"/>
</dbReference>
<dbReference type="PIRSF" id="PIRSF037677">
    <property type="entry name" value="DNA_mis_repair_Msh6"/>
    <property type="match status" value="1"/>
</dbReference>
<dbReference type="Gene3D" id="3.40.50.300">
    <property type="entry name" value="P-loop containing nucleotide triphosphate hydrolases"/>
    <property type="match status" value="1"/>
</dbReference>
<evidence type="ECO:0000256" key="6">
    <source>
        <dbReference type="ARBA" id="ARBA00023125"/>
    </source>
</evidence>
<dbReference type="InterPro" id="IPR017261">
    <property type="entry name" value="DNA_mismatch_repair_MutS/MSH"/>
</dbReference>
<dbReference type="InterPro" id="IPR016151">
    <property type="entry name" value="DNA_mismatch_repair_MutS_N"/>
</dbReference>
<dbReference type="HAMAP" id="MF_00096">
    <property type="entry name" value="MutS"/>
    <property type="match status" value="1"/>
</dbReference>
<dbReference type="InterPro" id="IPR007695">
    <property type="entry name" value="DNA_mismatch_repair_MutS-lik_N"/>
</dbReference>
<comment type="caution">
    <text evidence="13">The sequence shown here is derived from an EMBL/GenBank/DDBJ whole genome shotgun (WGS) entry which is preliminary data.</text>
</comment>
<evidence type="ECO:0000256" key="8">
    <source>
        <dbReference type="ARBA" id="ARBA00024647"/>
    </source>
</evidence>
<dbReference type="InterPro" id="IPR007696">
    <property type="entry name" value="DNA_mismatch_repair_MutS_core"/>
</dbReference>
<keyword evidence="5 9" id="KW-0067">ATP-binding</keyword>
<dbReference type="InterPro" id="IPR005748">
    <property type="entry name" value="DNA_mismatch_repair_MutS"/>
</dbReference>
<dbReference type="GO" id="GO:0003684">
    <property type="term" value="F:damaged DNA binding"/>
    <property type="evidence" value="ECO:0007669"/>
    <property type="project" value="UniProtKB-UniRule"/>
</dbReference>
<dbReference type="InterPro" id="IPR045076">
    <property type="entry name" value="MutS"/>
</dbReference>
<dbReference type="InterPro" id="IPR000432">
    <property type="entry name" value="DNA_mismatch_repair_MutS_C"/>
</dbReference>
<dbReference type="GO" id="GO:0006298">
    <property type="term" value="P:mismatch repair"/>
    <property type="evidence" value="ECO:0007669"/>
    <property type="project" value="UniProtKB-UniRule"/>
</dbReference>
<evidence type="ECO:0000256" key="1">
    <source>
        <dbReference type="ARBA" id="ARBA00006271"/>
    </source>
</evidence>
<name>A0A932FYF3_UNCTE</name>
<dbReference type="SUPFAM" id="SSF48334">
    <property type="entry name" value="DNA repair protein MutS, domain III"/>
    <property type="match status" value="1"/>
</dbReference>
<evidence type="ECO:0000256" key="10">
    <source>
        <dbReference type="RuleBase" id="RU003756"/>
    </source>
</evidence>
<comment type="function">
    <text evidence="8 9">This protein is involved in the repair of mismatches in DNA. It is possible that it carries out the mismatch recognition step. This protein has a weak ATPase activity.</text>
</comment>
<evidence type="ECO:0000313" key="13">
    <source>
        <dbReference type="EMBL" id="MBI2876404.1"/>
    </source>
</evidence>
<dbReference type="EMBL" id="JACPRF010000182">
    <property type="protein sequence ID" value="MBI2876404.1"/>
    <property type="molecule type" value="Genomic_DNA"/>
</dbReference>
<evidence type="ECO:0000259" key="12">
    <source>
        <dbReference type="PROSITE" id="PS00486"/>
    </source>
</evidence>
<dbReference type="InterPro" id="IPR036187">
    <property type="entry name" value="DNA_mismatch_repair_MutS_sf"/>
</dbReference>
<reference evidence="13" key="1">
    <citation type="submission" date="2020-07" db="EMBL/GenBank/DDBJ databases">
        <title>Huge and variable diversity of episymbiotic CPR bacteria and DPANN archaea in groundwater ecosystems.</title>
        <authorList>
            <person name="He C.Y."/>
            <person name="Keren R."/>
            <person name="Whittaker M."/>
            <person name="Farag I.F."/>
            <person name="Doudna J."/>
            <person name="Cate J.H.D."/>
            <person name="Banfield J.F."/>
        </authorList>
    </citation>
    <scope>NUCLEOTIDE SEQUENCE</scope>
    <source>
        <strain evidence="13">NC_groundwater_672_Ag_B-0.1um_62_36</strain>
    </source>
</reference>
<keyword evidence="7 9" id="KW-0234">DNA repair</keyword>
<feature type="domain" description="DNA mismatch repair proteins mutS family" evidence="12">
    <location>
        <begin position="691"/>
        <end position="707"/>
    </location>
</feature>
<evidence type="ECO:0000256" key="3">
    <source>
        <dbReference type="ARBA" id="ARBA00022741"/>
    </source>
</evidence>
<dbReference type="FunFam" id="1.10.1420.10:FF:000001">
    <property type="entry name" value="DNA mismatch repair protein MutS"/>
    <property type="match status" value="1"/>
</dbReference>
<dbReference type="NCBIfam" id="TIGR01070">
    <property type="entry name" value="mutS1"/>
    <property type="match status" value="1"/>
</dbReference>
<comment type="similarity">
    <text evidence="1 9 10">Belongs to the DNA mismatch repair MutS family.</text>
</comment>
<dbReference type="SUPFAM" id="SSF52540">
    <property type="entry name" value="P-loop containing nucleoside triphosphate hydrolases"/>
    <property type="match status" value="1"/>
</dbReference>
<dbReference type="SMART" id="SM00534">
    <property type="entry name" value="MUTSac"/>
    <property type="match status" value="1"/>
</dbReference>
<proteinExistence type="inferred from homology"/>
<dbReference type="PROSITE" id="PS00486">
    <property type="entry name" value="DNA_MISMATCH_REPAIR_2"/>
    <property type="match status" value="1"/>
</dbReference>
<accession>A0A932FYF3</accession>
<evidence type="ECO:0000256" key="9">
    <source>
        <dbReference type="HAMAP-Rule" id="MF_00096"/>
    </source>
</evidence>
<feature type="region of interest" description="Disordered" evidence="11">
    <location>
        <begin position="797"/>
        <end position="840"/>
    </location>
</feature>
<dbReference type="GO" id="GO:0030983">
    <property type="term" value="F:mismatched DNA binding"/>
    <property type="evidence" value="ECO:0007669"/>
    <property type="project" value="InterPro"/>
</dbReference>
<dbReference type="Gene3D" id="3.40.1170.10">
    <property type="entry name" value="DNA repair protein MutS, domain I"/>
    <property type="match status" value="1"/>
</dbReference>
<dbReference type="InterPro" id="IPR027417">
    <property type="entry name" value="P-loop_NTPase"/>
</dbReference>
<dbReference type="Proteomes" id="UP000769766">
    <property type="component" value="Unassembled WGS sequence"/>
</dbReference>
<evidence type="ECO:0000256" key="7">
    <source>
        <dbReference type="ARBA" id="ARBA00023204"/>
    </source>
</evidence>
<dbReference type="Pfam" id="PF00488">
    <property type="entry name" value="MutS_V"/>
    <property type="match status" value="1"/>
</dbReference>
<dbReference type="NCBIfam" id="NF003810">
    <property type="entry name" value="PRK05399.1"/>
    <property type="match status" value="1"/>
</dbReference>
<dbReference type="PANTHER" id="PTHR11361">
    <property type="entry name" value="DNA MISMATCH REPAIR PROTEIN MUTS FAMILY MEMBER"/>
    <property type="match status" value="1"/>
</dbReference>
<evidence type="ECO:0000256" key="4">
    <source>
        <dbReference type="ARBA" id="ARBA00022763"/>
    </source>
</evidence>
<dbReference type="GO" id="GO:0140664">
    <property type="term" value="F:ATP-dependent DNA damage sensor activity"/>
    <property type="evidence" value="ECO:0007669"/>
    <property type="project" value="InterPro"/>
</dbReference>
<dbReference type="InterPro" id="IPR007860">
    <property type="entry name" value="DNA_mmatch_repair_MutS_con_dom"/>
</dbReference>
<dbReference type="Pfam" id="PF05190">
    <property type="entry name" value="MutS_IV"/>
    <property type="match status" value="1"/>
</dbReference>
<dbReference type="InterPro" id="IPR007861">
    <property type="entry name" value="DNA_mismatch_repair_MutS_clamp"/>
</dbReference>
<gene>
    <name evidence="9 13" type="primary">mutS</name>
    <name evidence="13" type="ORF">HYY20_05945</name>
</gene>
<dbReference type="Pfam" id="PF05188">
    <property type="entry name" value="MutS_II"/>
    <property type="match status" value="1"/>
</dbReference>
<sequence length="879" mass="97111">MGSNPKAAAKKEEPMDMMEQYRAIKGQYPDALLLFRFGDFYEMFETDAEVAARDLHLTLTSRSLGRGGGRVPMCGVPHYRLETYVARLVRKGHKVAICEQLEESQRARGLIQRDVIRVVTPGTHFEYGEGEGVLAALLPQGGELGLALLQLATGEFLVAETDAVELPSLLARFRPKEVLLPEGEETGPMARSLGPATEFLTRRPREAFAPEQALPTLSARFDLPTLGLPEGSLGLLAAGALFAYARETQMGFLPHVKAPRPYRGKDYLSLDPQVQRNLELVENSLEGTAEGSLLSVLDGTRTGMGRRCLRSWLLHPLLSLEEIRGRQEAVEELLTRPGMRSGLRELLAKVFDIERLTSRITSEIARPRDLISLKLSLVPLPPLQRTLAPAASPLLQRLHQGMDPLEDVHGEIERVLLDEPKIVTREGGLIREGVAAELDELQEIQHNGHLWLSRLEAEERERTGIPNLRVGFNRVFGYYLEVTRSHLKAVPLDYTRRQTLTSAERFITQRLRELEERILSAAEKANQLEYELFCRLRERTAGQAERLRRTAEAVGQLDVLCALAEVAARRGWVRPQVDAGQEIEIREGRHPVVERQGSFVPNDLQLGPTHPLLIVTGPNASGKSTFVRQAALLVLLAQMGSFIPAERARIGLVDKIFTRIGAADSLARGLSTFMVEMKETAAILRNATGRSLVILDEVGRGTGTADGICIAQAVVEALAAVRSRTLFTTHYHELAQLAGQLEGIANARLEVREEEGDVAFLYKVVPGISQKSYGIHVARLAGLPDPVVERAQALLQEHEGRKEDRERGPRAGNGGDDPGHPRPLAPGSGPGQALEERLRRIDPLRTTPFDALLLLAELKDLVLDSGPKGRAERKDDKPF</sequence>
<evidence type="ECO:0000313" key="14">
    <source>
        <dbReference type="Proteomes" id="UP000769766"/>
    </source>
</evidence>
<keyword evidence="3 9" id="KW-0547">Nucleotide-binding</keyword>
<dbReference type="GO" id="GO:0005829">
    <property type="term" value="C:cytosol"/>
    <property type="evidence" value="ECO:0007669"/>
    <property type="project" value="TreeGrafter"/>
</dbReference>
<keyword evidence="4 9" id="KW-0227">DNA damage</keyword>
<evidence type="ECO:0000256" key="2">
    <source>
        <dbReference type="ARBA" id="ARBA00021982"/>
    </source>
</evidence>
<dbReference type="SMART" id="SM00533">
    <property type="entry name" value="MUTSd"/>
    <property type="match status" value="1"/>
</dbReference>
<dbReference type="SUPFAM" id="SSF53150">
    <property type="entry name" value="DNA repair protein MutS, domain II"/>
    <property type="match status" value="1"/>
</dbReference>
<dbReference type="Gene3D" id="3.30.420.110">
    <property type="entry name" value="MutS, connector domain"/>
    <property type="match status" value="1"/>
</dbReference>
<dbReference type="AlphaFoldDB" id="A0A932FYF3"/>
<dbReference type="InterPro" id="IPR036678">
    <property type="entry name" value="MutS_con_dom_sf"/>
</dbReference>